<protein>
    <submittedName>
        <fullName evidence="2">GNAT family N-acetyltransferase</fullName>
    </submittedName>
</protein>
<dbReference type="Pfam" id="PF18014">
    <property type="entry name" value="Acetyltransf_18"/>
    <property type="match status" value="1"/>
</dbReference>
<dbReference type="OrthoDB" id="20916at2"/>
<name>A0A2W4CNT4_9HYPH</name>
<dbReference type="EMBL" id="PCDP01000035">
    <property type="protein sequence ID" value="PZM14051.1"/>
    <property type="molecule type" value="Genomic_DNA"/>
</dbReference>
<dbReference type="Gene3D" id="3.40.630.30">
    <property type="match status" value="1"/>
</dbReference>
<dbReference type="InterPro" id="IPR000182">
    <property type="entry name" value="GNAT_dom"/>
</dbReference>
<dbReference type="Proteomes" id="UP000248925">
    <property type="component" value="Unassembled WGS sequence"/>
</dbReference>
<dbReference type="AlphaFoldDB" id="A0A2W4CNT4"/>
<dbReference type="PROSITE" id="PS51186">
    <property type="entry name" value="GNAT"/>
    <property type="match status" value="2"/>
</dbReference>
<keyword evidence="2" id="KW-0808">Transferase</keyword>
<comment type="caution">
    <text evidence="2">The sequence shown here is derived from an EMBL/GenBank/DDBJ whole genome shotgun (WGS) entry which is preliminary data.</text>
</comment>
<organism evidence="2 3">
    <name type="scientific">Rhizobium tubonense</name>
    <dbReference type="NCBI Taxonomy" id="484088"/>
    <lineage>
        <taxon>Bacteria</taxon>
        <taxon>Pseudomonadati</taxon>
        <taxon>Pseudomonadota</taxon>
        <taxon>Alphaproteobacteria</taxon>
        <taxon>Hyphomicrobiales</taxon>
        <taxon>Rhizobiaceae</taxon>
        <taxon>Rhizobium/Agrobacterium group</taxon>
        <taxon>Rhizobium</taxon>
    </lineage>
</organism>
<dbReference type="Pfam" id="PF00583">
    <property type="entry name" value="Acetyltransf_1"/>
    <property type="match status" value="1"/>
</dbReference>
<feature type="domain" description="N-acetyltransferase" evidence="1">
    <location>
        <begin position="5"/>
        <end position="137"/>
    </location>
</feature>
<reference evidence="2 3" key="1">
    <citation type="journal article" date="2018" name="Sci. Rep.">
        <title>Rhizobium tumorigenes sp. nov., a novel plant tumorigenic bacterium isolated from cane gall tumors on thornless blackberry.</title>
        <authorList>
            <person name="Kuzmanovi N."/>
            <person name="Smalla K."/>
            <person name="Gronow S."/>
            <person name="PuBawska J."/>
        </authorList>
    </citation>
    <scope>NUCLEOTIDE SEQUENCE [LARGE SCALE GENOMIC DNA]</scope>
    <source>
        <strain evidence="2 3">CCBAU 85046</strain>
    </source>
</reference>
<dbReference type="PANTHER" id="PTHR47237">
    <property type="entry name" value="SLL0310 PROTEIN"/>
    <property type="match status" value="1"/>
</dbReference>
<keyword evidence="3" id="KW-1185">Reference proteome</keyword>
<proteinExistence type="predicted"/>
<evidence type="ECO:0000313" key="3">
    <source>
        <dbReference type="Proteomes" id="UP000248925"/>
    </source>
</evidence>
<dbReference type="PANTHER" id="PTHR47237:SF1">
    <property type="entry name" value="SLL0310 PROTEIN"/>
    <property type="match status" value="1"/>
</dbReference>
<feature type="domain" description="N-acetyltransferase" evidence="1">
    <location>
        <begin position="139"/>
        <end position="275"/>
    </location>
</feature>
<accession>A0A2W4CNT4</accession>
<dbReference type="Gene3D" id="3.40.630.90">
    <property type="match status" value="1"/>
</dbReference>
<evidence type="ECO:0000259" key="1">
    <source>
        <dbReference type="PROSITE" id="PS51186"/>
    </source>
</evidence>
<dbReference type="InterPro" id="IPR041496">
    <property type="entry name" value="YitH/HolE_GNAT"/>
</dbReference>
<gene>
    <name evidence="2" type="ORF">CPY51_14510</name>
</gene>
<sequence>MSSAFAIRTMRPGEIELALEWARQEGWNPGVDDALDFYNTDPSGFLVGAIREVPVGCISVVKYGDDFAFLGLFMVHPDFRGKGYGKKLWERGIASAEGRTIGLDGVLAQQANYQRAGFEVAYRTVRYGGVAKAPPAAGILATPIAPDRLEGLQRYDAGMFPEPRKTFVSLWCGAPAKRKSVVARSSGKIRGYGTIRRCFEGHKIGPLFANDPETASAILSTLIPVAKGKRIYIDVPADNIEGVRLAESLGLQPVFETARMYRGPAPALPLKRIFGVTTLELG</sequence>
<dbReference type="SUPFAM" id="SSF55729">
    <property type="entry name" value="Acyl-CoA N-acyltransferases (Nat)"/>
    <property type="match status" value="1"/>
</dbReference>
<dbReference type="InterPro" id="IPR052729">
    <property type="entry name" value="Acyl/Acetyltrans_Enzymes"/>
</dbReference>
<dbReference type="GO" id="GO:0016747">
    <property type="term" value="F:acyltransferase activity, transferring groups other than amino-acyl groups"/>
    <property type="evidence" value="ECO:0007669"/>
    <property type="project" value="InterPro"/>
</dbReference>
<evidence type="ECO:0000313" key="2">
    <source>
        <dbReference type="EMBL" id="PZM14051.1"/>
    </source>
</evidence>
<dbReference type="RefSeq" id="WP_111160901.1">
    <property type="nucleotide sequence ID" value="NZ_PCDP01000035.1"/>
</dbReference>
<dbReference type="InterPro" id="IPR016181">
    <property type="entry name" value="Acyl_CoA_acyltransferase"/>
</dbReference>
<dbReference type="CDD" id="cd04301">
    <property type="entry name" value="NAT_SF"/>
    <property type="match status" value="1"/>
</dbReference>